<organism evidence="2">
    <name type="scientific">Salmonella enterica</name>
    <name type="common">Salmonella choleraesuis</name>
    <dbReference type="NCBI Taxonomy" id="28901"/>
    <lineage>
        <taxon>Bacteria</taxon>
        <taxon>Pseudomonadati</taxon>
        <taxon>Pseudomonadota</taxon>
        <taxon>Gammaproteobacteria</taxon>
        <taxon>Enterobacterales</taxon>
        <taxon>Enterobacteriaceae</taxon>
        <taxon>Salmonella</taxon>
    </lineage>
</organism>
<dbReference type="InterPro" id="IPR040835">
    <property type="entry name" value="Nmad5"/>
</dbReference>
<comment type="caution">
    <text evidence="2">The sequence shown here is derived from an EMBL/GenBank/DDBJ whole genome shotgun (WGS) entry which is preliminary data.</text>
</comment>
<dbReference type="Pfam" id="PF18757">
    <property type="entry name" value="Nmad5"/>
    <property type="match status" value="1"/>
</dbReference>
<protein>
    <recommendedName>
        <fullName evidence="1">Nucleotide modification associated domain-containing protein</fullName>
    </recommendedName>
</protein>
<evidence type="ECO:0000313" key="2">
    <source>
        <dbReference type="EMBL" id="HAF9921103.1"/>
    </source>
</evidence>
<dbReference type="EMBL" id="DAAWYY010000021">
    <property type="protein sequence ID" value="HAF9921103.1"/>
    <property type="molecule type" value="Genomic_DNA"/>
</dbReference>
<proteinExistence type="predicted"/>
<reference evidence="2" key="2">
    <citation type="submission" date="2020-02" db="EMBL/GenBank/DDBJ databases">
        <authorList>
            <consortium name="NCBI Pathogen Detection Project"/>
        </authorList>
    </citation>
    <scope>NUCLEOTIDE SEQUENCE</scope>
    <source>
        <strain evidence="2">MA.0504R6364</strain>
    </source>
</reference>
<evidence type="ECO:0000259" key="1">
    <source>
        <dbReference type="Pfam" id="PF18757"/>
    </source>
</evidence>
<reference evidence="2" key="1">
    <citation type="journal article" date="2018" name="Genome Biol.">
        <title>SKESA: strategic k-mer extension for scrupulous assemblies.</title>
        <authorList>
            <person name="Souvorov A."/>
            <person name="Agarwala R."/>
            <person name="Lipman D.J."/>
        </authorList>
    </citation>
    <scope>NUCLEOTIDE SEQUENCE</scope>
    <source>
        <strain evidence="2">MA.0504R6364</strain>
    </source>
</reference>
<name>A0A756K3A0_SALER</name>
<feature type="domain" description="Nucleotide modification associated" evidence="1">
    <location>
        <begin position="7"/>
        <end position="221"/>
    </location>
</feature>
<sequence length="224" mass="24828">MTLEINTRINNEIRSAIKAKAYVTSGIEQSKKALITKRAQFAEKVRQKTLEMCGVTEAELEAKYKALLATETEGSNQSDNGAGKFIQVSVYRDRDRYVHVAINGQNRYLYLNGSTNGEDTHIEIAKVEEGGPWVNRYRILIADDSLLAELMSLDKDAADLANKEKTFNNTLDAVLKNARTVKQLLTAWPEAKELLPDDLQKATGTALAINPEELNAICGIPSDK</sequence>
<gene>
    <name evidence="2" type="ORF">G8Q28_004503</name>
</gene>
<dbReference type="AlphaFoldDB" id="A0A756K3A0"/>
<accession>A0A756K3A0</accession>